<dbReference type="OrthoDB" id="1322834at2"/>
<name>A0A227NFJ3_9FLAO</name>
<evidence type="ECO:0000313" key="2">
    <source>
        <dbReference type="Proteomes" id="UP000214684"/>
    </source>
</evidence>
<dbReference type="RefSeq" id="WP_089481987.1">
    <property type="nucleotide sequence ID" value="NZ_MUGS01000088.1"/>
</dbReference>
<evidence type="ECO:0000313" key="1">
    <source>
        <dbReference type="EMBL" id="OXE96307.1"/>
    </source>
</evidence>
<dbReference type="Proteomes" id="UP000214684">
    <property type="component" value="Unassembled WGS sequence"/>
</dbReference>
<dbReference type="EMBL" id="MUGS01000088">
    <property type="protein sequence ID" value="OXE96307.1"/>
    <property type="molecule type" value="Genomic_DNA"/>
</dbReference>
<protein>
    <submittedName>
        <fullName evidence="1">Uncharacterized protein</fullName>
    </submittedName>
</protein>
<keyword evidence="2" id="KW-1185">Reference proteome</keyword>
<comment type="caution">
    <text evidence="1">The sequence shown here is derived from an EMBL/GenBank/DDBJ whole genome shotgun (WGS) entry which is preliminary data.</text>
</comment>
<organism evidence="1 2">
    <name type="scientific">Flavobacterium araucananum</name>
    <dbReference type="NCBI Taxonomy" id="946678"/>
    <lineage>
        <taxon>Bacteria</taxon>
        <taxon>Pseudomonadati</taxon>
        <taxon>Bacteroidota</taxon>
        <taxon>Flavobacteriia</taxon>
        <taxon>Flavobacteriales</taxon>
        <taxon>Flavobacteriaceae</taxon>
        <taxon>Flavobacterium</taxon>
    </lineage>
</organism>
<sequence>MNYLDYSSILPELDKTNDFIFETLMSDFSNPKKVKKIRYTREIAITRYQRDGNDMLFHLFLSEIKIKCNMSVENIFFLEEMAAVFDEIELEINEYGKIIKVLNFEDLKKRWKNVYTKLAIDNVGSNAEMYWQNITDLLKEEQKLLSYFFDYKMFGLYFSSLYRNSYAIERKRKLMDCGSTVITEHFCPKDEKFTVYAITGTAVEGNTTDFIKYDGVFEYRNDQVDLATIEIEKKETTLMYNIYKRTL</sequence>
<dbReference type="AlphaFoldDB" id="A0A227NFJ3"/>
<gene>
    <name evidence="1" type="ORF">B0A64_23990</name>
</gene>
<reference evidence="1 2" key="1">
    <citation type="submission" date="2016-11" db="EMBL/GenBank/DDBJ databases">
        <title>Whole genomes of Flavobacteriaceae.</title>
        <authorList>
            <person name="Stine C."/>
            <person name="Li C."/>
            <person name="Tadesse D."/>
        </authorList>
    </citation>
    <scope>NUCLEOTIDE SEQUENCE [LARGE SCALE GENOMIC DNA]</scope>
    <source>
        <strain evidence="1 2">DSM 24704</strain>
    </source>
</reference>
<proteinExistence type="predicted"/>
<accession>A0A227NFJ3</accession>